<organism evidence="1 2">
    <name type="scientific">Meiothermus granaticius NBRC 107808</name>
    <dbReference type="NCBI Taxonomy" id="1227551"/>
    <lineage>
        <taxon>Bacteria</taxon>
        <taxon>Thermotogati</taxon>
        <taxon>Deinococcota</taxon>
        <taxon>Deinococci</taxon>
        <taxon>Thermales</taxon>
        <taxon>Thermaceae</taxon>
        <taxon>Meiothermus</taxon>
    </lineage>
</organism>
<dbReference type="RefSeq" id="WP_119356124.1">
    <property type="nucleotide sequence ID" value="NZ_BJXM01000003.1"/>
</dbReference>
<sequence>MNKALMYVLVLTGLTALGGFVTLGQGATDPTLERNKAVVRRIAEEVLNQGKFEVVDQIIAPDVIQHNPFIAPGREAYKKAFIEFRTAFPDLRVTPQDVIAEGDRVVVRSSFTGTQKAAGFGLPLTGKAVNYQAMDIFRIKDGQIVEHWDVVDNLSFYSQLGIVQIVDPTKPK</sequence>
<dbReference type="InterPro" id="IPR032710">
    <property type="entry name" value="NTF2-like_dom_sf"/>
</dbReference>
<reference evidence="1 2" key="1">
    <citation type="submission" date="2018-08" db="EMBL/GenBank/DDBJ databases">
        <title>Meiothermus granaticius genome AF-68 sequencing project.</title>
        <authorList>
            <person name="Da Costa M.S."/>
            <person name="Albuquerque L."/>
            <person name="Raposo P."/>
            <person name="Froufe H.J.C."/>
            <person name="Barroso C.S."/>
            <person name="Egas C."/>
        </authorList>
    </citation>
    <scope>NUCLEOTIDE SEQUENCE [LARGE SCALE GENOMIC DNA]</scope>
    <source>
        <strain evidence="1 2">AF-68</strain>
    </source>
</reference>
<keyword evidence="2" id="KW-1185">Reference proteome</keyword>
<dbReference type="Proteomes" id="UP000266178">
    <property type="component" value="Unassembled WGS sequence"/>
</dbReference>
<dbReference type="InterPro" id="IPR009959">
    <property type="entry name" value="Cyclase_SnoaL-like"/>
</dbReference>
<comment type="caution">
    <text evidence="1">The sequence shown here is derived from an EMBL/GenBank/DDBJ whole genome shotgun (WGS) entry which is preliminary data.</text>
</comment>
<dbReference type="PANTHER" id="PTHR38436">
    <property type="entry name" value="POLYKETIDE CYCLASE SNOAL-LIKE DOMAIN"/>
    <property type="match status" value="1"/>
</dbReference>
<dbReference type="EMBL" id="QWLB01000005">
    <property type="protein sequence ID" value="RIH93549.1"/>
    <property type="molecule type" value="Genomic_DNA"/>
</dbReference>
<dbReference type="SUPFAM" id="SSF54427">
    <property type="entry name" value="NTF2-like"/>
    <property type="match status" value="1"/>
</dbReference>
<protein>
    <submittedName>
        <fullName evidence="1">Aklanonic acid methyl ester cyclase DnrD</fullName>
        <ecNumber evidence="1">5.5.1.23</ecNumber>
    </submittedName>
</protein>
<dbReference type="GO" id="GO:0030638">
    <property type="term" value="P:polyketide metabolic process"/>
    <property type="evidence" value="ECO:0007669"/>
    <property type="project" value="InterPro"/>
</dbReference>
<proteinExistence type="predicted"/>
<dbReference type="EC" id="5.5.1.23" evidence="1"/>
<dbReference type="Pfam" id="PF07366">
    <property type="entry name" value="SnoaL"/>
    <property type="match status" value="1"/>
</dbReference>
<evidence type="ECO:0000313" key="2">
    <source>
        <dbReference type="Proteomes" id="UP000266178"/>
    </source>
</evidence>
<keyword evidence="1" id="KW-0413">Isomerase</keyword>
<dbReference type="OrthoDB" id="7876517at2"/>
<accession>A0A399FDM3</accession>
<dbReference type="AlphaFoldDB" id="A0A399FDM3"/>
<dbReference type="PANTHER" id="PTHR38436:SF1">
    <property type="entry name" value="ESTER CYCLASE"/>
    <property type="match status" value="1"/>
</dbReference>
<gene>
    <name evidence="1" type="primary">dnrD</name>
    <name evidence="1" type="ORF">Mgrana_00603</name>
</gene>
<dbReference type="Gene3D" id="3.10.450.50">
    <property type="match status" value="1"/>
</dbReference>
<name>A0A399FDM3_9DEIN</name>
<dbReference type="GO" id="GO:0016853">
    <property type="term" value="F:isomerase activity"/>
    <property type="evidence" value="ECO:0007669"/>
    <property type="project" value="UniProtKB-KW"/>
</dbReference>
<evidence type="ECO:0000313" key="1">
    <source>
        <dbReference type="EMBL" id="RIH93549.1"/>
    </source>
</evidence>